<evidence type="ECO:0000313" key="3">
    <source>
        <dbReference type="WBParaSite" id="PSAMB.scaffold3300size18861.g21064.t1"/>
    </source>
</evidence>
<comment type="similarity">
    <text evidence="1">Belongs to the SNF7 family.</text>
</comment>
<dbReference type="Gene3D" id="6.10.250.1710">
    <property type="match status" value="1"/>
</dbReference>
<reference evidence="3" key="1">
    <citation type="submission" date="2022-11" db="UniProtKB">
        <authorList>
            <consortium name="WormBaseParasite"/>
        </authorList>
    </citation>
    <scope>IDENTIFICATION</scope>
</reference>
<proteinExistence type="inferred from homology"/>
<dbReference type="Pfam" id="PF03357">
    <property type="entry name" value="Snf7"/>
    <property type="match status" value="1"/>
</dbReference>
<keyword evidence="2" id="KW-1185">Reference proteome</keyword>
<accession>A0A914W700</accession>
<dbReference type="AlphaFoldDB" id="A0A914W700"/>
<dbReference type="GO" id="GO:0007034">
    <property type="term" value="P:vacuolar transport"/>
    <property type="evidence" value="ECO:0007669"/>
    <property type="project" value="InterPro"/>
</dbReference>
<dbReference type="WBParaSite" id="PSAMB.scaffold3300size18861.g21064.t1">
    <property type="protein sequence ID" value="PSAMB.scaffold3300size18861.g21064.t1"/>
    <property type="gene ID" value="PSAMB.scaffold3300size18861.g21064"/>
</dbReference>
<dbReference type="Proteomes" id="UP000887566">
    <property type="component" value="Unplaced"/>
</dbReference>
<evidence type="ECO:0000256" key="1">
    <source>
        <dbReference type="ARBA" id="ARBA00006190"/>
    </source>
</evidence>
<sequence length="96" mass="10634">MKVVNRSKSVNHVYSIIDDIQEQQQVSQEISEAISNPANLPASHQYDHDELLAELEDLEREDLSSSFPSTSLNDTLYFITCSDRKAKTTAAPPPGG</sequence>
<evidence type="ECO:0000313" key="2">
    <source>
        <dbReference type="Proteomes" id="UP000887566"/>
    </source>
</evidence>
<name>A0A914W700_9BILA</name>
<organism evidence="2 3">
    <name type="scientific">Plectus sambesii</name>
    <dbReference type="NCBI Taxonomy" id="2011161"/>
    <lineage>
        <taxon>Eukaryota</taxon>
        <taxon>Metazoa</taxon>
        <taxon>Ecdysozoa</taxon>
        <taxon>Nematoda</taxon>
        <taxon>Chromadorea</taxon>
        <taxon>Plectida</taxon>
        <taxon>Plectina</taxon>
        <taxon>Plectoidea</taxon>
        <taxon>Plectidae</taxon>
        <taxon>Plectus</taxon>
    </lineage>
</organism>
<dbReference type="InterPro" id="IPR005024">
    <property type="entry name" value="Snf7_fam"/>
</dbReference>
<protein>
    <submittedName>
        <fullName evidence="3">Uncharacterized protein</fullName>
    </submittedName>
</protein>